<dbReference type="AlphaFoldDB" id="A0A855X0S2"/>
<protein>
    <submittedName>
        <fullName evidence="1">Uncharacterized protein</fullName>
    </submittedName>
</protein>
<proteinExistence type="predicted"/>
<evidence type="ECO:0000313" key="2">
    <source>
        <dbReference type="Proteomes" id="UP000250918"/>
    </source>
</evidence>
<accession>A0A855X0S2</accession>
<gene>
    <name evidence="1" type="ORF">C3F09_11165</name>
</gene>
<dbReference type="Proteomes" id="UP000250918">
    <property type="component" value="Unassembled WGS sequence"/>
</dbReference>
<reference evidence="1 2" key="1">
    <citation type="journal article" date="2018" name="ISME J.">
        <title>A methanotrophic archaeon couples anaerobic oxidation of methane to Fe(III) reduction.</title>
        <authorList>
            <person name="Cai C."/>
            <person name="Leu A.O."/>
            <person name="Xie G.J."/>
            <person name="Guo J."/>
            <person name="Feng Y."/>
            <person name="Zhao J.X."/>
            <person name="Tyson G.W."/>
            <person name="Yuan Z."/>
            <person name="Hu S."/>
        </authorList>
    </citation>
    <scope>NUCLEOTIDE SEQUENCE [LARGE SCALE GENOMIC DNA]</scope>
    <source>
        <strain evidence="1">FeB_12</strain>
    </source>
</reference>
<evidence type="ECO:0000313" key="1">
    <source>
        <dbReference type="EMBL" id="PWB68702.1"/>
    </source>
</evidence>
<dbReference type="EMBL" id="PQAP01000193">
    <property type="protein sequence ID" value="PWB68702.1"/>
    <property type="molecule type" value="Genomic_DNA"/>
</dbReference>
<organism evidence="1 2">
    <name type="scientific">candidate division GN15 bacterium</name>
    <dbReference type="NCBI Taxonomy" id="2072418"/>
    <lineage>
        <taxon>Bacteria</taxon>
        <taxon>candidate division GN15</taxon>
    </lineage>
</organism>
<feature type="non-terminal residue" evidence="1">
    <location>
        <position position="1"/>
    </location>
</feature>
<name>A0A855X0S2_9BACT</name>
<comment type="caution">
    <text evidence="1">The sequence shown here is derived from an EMBL/GenBank/DDBJ whole genome shotgun (WGS) entry which is preliminary data.</text>
</comment>
<sequence>GAPALAGAMISHVHEINEQLSIIVGNIDCLLAEPLQGNQGALTRLHRAEEAAVKLRACGRKLLRLTQPRNRMTKFPAESN</sequence>